<feature type="domain" description="N-acetylmuramoyl-L-alanine amidase" evidence="5">
    <location>
        <begin position="11"/>
        <end position="176"/>
    </location>
</feature>
<evidence type="ECO:0000313" key="16">
    <source>
        <dbReference type="Proteomes" id="UP000323594"/>
    </source>
</evidence>
<dbReference type="EMBL" id="CP042817">
    <property type="protein sequence ID" value="QEJ96855.1"/>
    <property type="molecule type" value="Genomic_DNA"/>
</dbReference>
<dbReference type="GO" id="GO:0008745">
    <property type="term" value="F:N-acetylmuramoyl-L-alanine amidase activity"/>
    <property type="evidence" value="ECO:0007669"/>
    <property type="project" value="UniProtKB-EC"/>
</dbReference>
<evidence type="ECO:0000313" key="9">
    <source>
        <dbReference type="EMBL" id="QEJ96855.1"/>
    </source>
</evidence>
<evidence type="ECO:0000313" key="13">
    <source>
        <dbReference type="EMBL" id="QEJ98484.1"/>
    </source>
</evidence>
<gene>
    <name evidence="7" type="ORF">FUT82_00480</name>
    <name evidence="8" type="ORF">FUT82_00835</name>
    <name evidence="9" type="ORF">FUT82_01890</name>
    <name evidence="10" type="ORF">FUT82_02405</name>
    <name evidence="11" type="ORF">FUT82_02615</name>
    <name evidence="12" type="ORF">FUT82_05180</name>
    <name evidence="13" type="ORF">FUT82_11080</name>
    <name evidence="14" type="ORF">FUT82_14930</name>
    <name evidence="6" type="ORF">TPHV1_30095</name>
</gene>
<keyword evidence="3" id="KW-0378">Hydrolase</keyword>
<dbReference type="PANTHER" id="PTHR30417:SF1">
    <property type="entry name" value="N-ACETYLMURAMOYL-L-ALANINE AMIDASE AMID"/>
    <property type="match status" value="1"/>
</dbReference>
<dbReference type="SMART" id="SM00644">
    <property type="entry name" value="Ami_2"/>
    <property type="match status" value="1"/>
</dbReference>
<reference evidence="6" key="1">
    <citation type="submission" date="2015-01" db="EMBL/GenBank/DDBJ databases">
        <authorList>
            <person name="Xiang T."/>
            <person name="Song Y."/>
            <person name="Huang L."/>
            <person name="Wang B."/>
            <person name="Wu P."/>
        </authorList>
    </citation>
    <scope>NUCLEOTIDE SEQUENCE [LARGE SCALE GENOMIC DNA]</scope>
    <source>
        <strain evidence="6">V1</strain>
    </source>
</reference>
<dbReference type="EMBL" id="CP042817">
    <property type="protein sequence ID" value="QEJ96695.1"/>
    <property type="molecule type" value="Genomic_DNA"/>
</dbReference>
<dbReference type="EMBL" id="CP042817">
    <property type="protein sequence ID" value="QEJ98484.1"/>
    <property type="molecule type" value="Genomic_DNA"/>
</dbReference>
<evidence type="ECO:0000256" key="2">
    <source>
        <dbReference type="ARBA" id="ARBA00011901"/>
    </source>
</evidence>
<evidence type="ECO:0000256" key="1">
    <source>
        <dbReference type="ARBA" id="ARBA00001561"/>
    </source>
</evidence>
<dbReference type="EMBL" id="CP042817">
    <property type="protein sequence ID" value="QEJ99159.1"/>
    <property type="molecule type" value="Genomic_DNA"/>
</dbReference>
<dbReference type="CDD" id="cd06583">
    <property type="entry name" value="PGRP"/>
    <property type="match status" value="1"/>
</dbReference>
<evidence type="ECO:0000313" key="6">
    <source>
        <dbReference type="EMBL" id="CEM62200.1"/>
    </source>
</evidence>
<evidence type="ECO:0000313" key="14">
    <source>
        <dbReference type="EMBL" id="QEJ99159.1"/>
    </source>
</evidence>
<dbReference type="PANTHER" id="PTHR30417">
    <property type="entry name" value="N-ACETYLMURAMOYL-L-ALANINE AMIDASE AMID"/>
    <property type="match status" value="1"/>
</dbReference>
<dbReference type="InterPro" id="IPR002502">
    <property type="entry name" value="Amidase_domain"/>
</dbReference>
<comment type="catalytic activity">
    <reaction evidence="1">
        <text>Hydrolyzes the link between N-acetylmuramoyl residues and L-amino acid residues in certain cell-wall glycopeptides.</text>
        <dbReference type="EC" id="3.5.1.28"/>
    </reaction>
</comment>
<keyword evidence="4" id="KW-0961">Cell wall biogenesis/degradation</keyword>
<dbReference type="Pfam" id="PF01510">
    <property type="entry name" value="Amidase_2"/>
    <property type="match status" value="1"/>
</dbReference>
<dbReference type="EMBL" id="CDNC01000023">
    <property type="protein sequence ID" value="CEM62200.1"/>
    <property type="molecule type" value="Genomic_DNA"/>
</dbReference>
<proteinExistence type="predicted"/>
<dbReference type="Proteomes" id="UP000323594">
    <property type="component" value="Chromosome"/>
</dbReference>
<sequence>MNIEKQMLTVNPFSRPGQKLQEVKGVVIHWVANPGTSAQANRNYFESLKRQKKKDGARYASAHFIIGITGDVLQCLPIDEVAYHVGAWKYRDGIEYRLSSYPNNCTIGIELCHKNWTGAFTEETLASAIVLTATLLKQFSLNPQTDLYRHFDITGKDCPRYFIGNLGAWIDFKCAVEKYLISIL</sequence>
<evidence type="ECO:0000313" key="7">
    <source>
        <dbReference type="EMBL" id="QEJ96632.1"/>
    </source>
</evidence>
<evidence type="ECO:0000313" key="11">
    <source>
        <dbReference type="EMBL" id="QEJ96983.1"/>
    </source>
</evidence>
<dbReference type="InterPro" id="IPR036505">
    <property type="entry name" value="Amidase/PGRP_sf"/>
</dbReference>
<evidence type="ECO:0000256" key="4">
    <source>
        <dbReference type="ARBA" id="ARBA00023316"/>
    </source>
</evidence>
<dbReference type="EMBL" id="CP042817">
    <property type="protein sequence ID" value="QEJ96983.1"/>
    <property type="molecule type" value="Genomic_DNA"/>
</dbReference>
<dbReference type="EMBL" id="CP042817">
    <property type="protein sequence ID" value="QEJ96944.1"/>
    <property type="molecule type" value="Genomic_DNA"/>
</dbReference>
<evidence type="ECO:0000313" key="10">
    <source>
        <dbReference type="EMBL" id="QEJ96944.1"/>
    </source>
</evidence>
<dbReference type="RefSeq" id="WP_024751777.1">
    <property type="nucleotide sequence ID" value="NZ_CDNC01000023.1"/>
</dbReference>
<dbReference type="Gene3D" id="3.40.80.10">
    <property type="entry name" value="Peptidoglycan recognition protein-like"/>
    <property type="match status" value="1"/>
</dbReference>
<dbReference type="OrthoDB" id="9794294at2"/>
<dbReference type="AlphaFoldDB" id="A0A0B7GZ14"/>
<dbReference type="InterPro" id="IPR051206">
    <property type="entry name" value="NAMLAA_amidase_2"/>
</dbReference>
<evidence type="ECO:0000259" key="5">
    <source>
        <dbReference type="SMART" id="SM00644"/>
    </source>
</evidence>
<dbReference type="EMBL" id="CP042817">
    <property type="protein sequence ID" value="QEJ96632.1"/>
    <property type="molecule type" value="Genomic_DNA"/>
</dbReference>
<reference evidence="15" key="2">
    <citation type="submission" date="2015-01" db="EMBL/GenBank/DDBJ databases">
        <authorList>
            <person name="Manzoor Shahid"/>
            <person name="Zubair Saima"/>
        </authorList>
    </citation>
    <scope>NUCLEOTIDE SEQUENCE [LARGE SCALE GENOMIC DNA]</scope>
    <source>
        <strain evidence="15">V1</strain>
    </source>
</reference>
<dbReference type="EC" id="3.5.1.28" evidence="2"/>
<keyword evidence="15" id="KW-1185">Reference proteome</keyword>
<accession>A0A0B7GZ14</accession>
<evidence type="ECO:0000313" key="8">
    <source>
        <dbReference type="EMBL" id="QEJ96695.1"/>
    </source>
</evidence>
<dbReference type="Proteomes" id="UP000042527">
    <property type="component" value="Unassembled WGS sequence"/>
</dbReference>
<dbReference type="SUPFAM" id="SSF55846">
    <property type="entry name" value="N-acetylmuramoyl-L-alanine amidase-like"/>
    <property type="match status" value="1"/>
</dbReference>
<reference evidence="7 16" key="3">
    <citation type="submission" date="2019-08" db="EMBL/GenBank/DDBJ databases">
        <authorList>
            <person name="Kuhnert P."/>
        </authorList>
    </citation>
    <scope>NUCLEOTIDE SEQUENCE [LARGE SCALE GENOMIC DNA]</scope>
    <source>
        <strain evidence="7 16">B36.5</strain>
    </source>
</reference>
<evidence type="ECO:0000313" key="15">
    <source>
        <dbReference type="Proteomes" id="UP000042527"/>
    </source>
</evidence>
<name>A0A0B7GZ14_TREPH</name>
<dbReference type="GO" id="GO:0009253">
    <property type="term" value="P:peptidoglycan catabolic process"/>
    <property type="evidence" value="ECO:0007669"/>
    <property type="project" value="InterPro"/>
</dbReference>
<evidence type="ECO:0000256" key="3">
    <source>
        <dbReference type="ARBA" id="ARBA00022801"/>
    </source>
</evidence>
<dbReference type="GO" id="GO:0009254">
    <property type="term" value="P:peptidoglycan turnover"/>
    <property type="evidence" value="ECO:0007669"/>
    <property type="project" value="TreeGrafter"/>
</dbReference>
<dbReference type="EMBL" id="CP042817">
    <property type="protein sequence ID" value="QEJ97450.1"/>
    <property type="molecule type" value="Genomic_DNA"/>
</dbReference>
<organism evidence="6 15">
    <name type="scientific">Treponema phagedenis</name>
    <dbReference type="NCBI Taxonomy" id="162"/>
    <lineage>
        <taxon>Bacteria</taxon>
        <taxon>Pseudomonadati</taxon>
        <taxon>Spirochaetota</taxon>
        <taxon>Spirochaetia</taxon>
        <taxon>Spirochaetales</taxon>
        <taxon>Treponemataceae</taxon>
        <taxon>Treponema</taxon>
    </lineage>
</organism>
<protein>
    <recommendedName>
        <fullName evidence="2">N-acetylmuramoyl-L-alanine amidase</fullName>
        <ecNumber evidence="2">3.5.1.28</ecNumber>
    </recommendedName>
</protein>
<evidence type="ECO:0000313" key="12">
    <source>
        <dbReference type="EMBL" id="QEJ97450.1"/>
    </source>
</evidence>
<dbReference type="GeneID" id="57754349"/>
<dbReference type="GO" id="GO:0071555">
    <property type="term" value="P:cell wall organization"/>
    <property type="evidence" value="ECO:0007669"/>
    <property type="project" value="UniProtKB-KW"/>
</dbReference>